<dbReference type="Gene3D" id="3.30.200.20">
    <property type="entry name" value="Phosphorylase Kinase, domain 1"/>
    <property type="match status" value="1"/>
</dbReference>
<dbReference type="InterPro" id="IPR011009">
    <property type="entry name" value="Kinase-like_dom_sf"/>
</dbReference>
<feature type="domain" description="Protein kinase" evidence="9">
    <location>
        <begin position="520"/>
        <end position="777"/>
    </location>
</feature>
<accession>A0AAD1Y3A0</accession>
<evidence type="ECO:0000256" key="3">
    <source>
        <dbReference type="ARBA" id="ARBA00022741"/>
    </source>
</evidence>
<feature type="compositionally biased region" description="Basic and acidic residues" evidence="8">
    <location>
        <begin position="1"/>
        <end position="10"/>
    </location>
</feature>
<dbReference type="Proteomes" id="UP001295684">
    <property type="component" value="Unassembled WGS sequence"/>
</dbReference>
<reference evidence="10" key="1">
    <citation type="submission" date="2023-07" db="EMBL/GenBank/DDBJ databases">
        <authorList>
            <consortium name="AG Swart"/>
            <person name="Singh M."/>
            <person name="Singh A."/>
            <person name="Seah K."/>
            <person name="Emmerich C."/>
        </authorList>
    </citation>
    <scope>NUCLEOTIDE SEQUENCE</scope>
    <source>
        <strain evidence="10">DP1</strain>
    </source>
</reference>
<evidence type="ECO:0000256" key="7">
    <source>
        <dbReference type="PROSITE-ProRule" id="PRU10141"/>
    </source>
</evidence>
<keyword evidence="11" id="KW-1185">Reference proteome</keyword>
<gene>
    <name evidence="10" type="ORF">ECRASSUSDP1_LOCUS23564</name>
</gene>
<dbReference type="GO" id="GO:0005524">
    <property type="term" value="F:ATP binding"/>
    <property type="evidence" value="ECO:0007669"/>
    <property type="project" value="UniProtKB-UniRule"/>
</dbReference>
<feature type="repeat" description="ANK" evidence="6">
    <location>
        <begin position="271"/>
        <end position="303"/>
    </location>
</feature>
<dbReference type="PROSITE" id="PS50011">
    <property type="entry name" value="PROTEIN_KINASE_DOM"/>
    <property type="match status" value="1"/>
</dbReference>
<dbReference type="PANTHER" id="PTHR24351">
    <property type="entry name" value="RIBOSOMAL PROTEIN S6 KINASE"/>
    <property type="match status" value="1"/>
</dbReference>
<evidence type="ECO:0000256" key="5">
    <source>
        <dbReference type="ARBA" id="ARBA00022840"/>
    </source>
</evidence>
<dbReference type="Pfam" id="PF00023">
    <property type="entry name" value="Ank"/>
    <property type="match status" value="1"/>
</dbReference>
<evidence type="ECO:0000256" key="6">
    <source>
        <dbReference type="PROSITE-ProRule" id="PRU00023"/>
    </source>
</evidence>
<dbReference type="InterPro" id="IPR002110">
    <property type="entry name" value="Ankyrin_rpt"/>
</dbReference>
<dbReference type="Gene3D" id="1.25.40.20">
    <property type="entry name" value="Ankyrin repeat-containing domain"/>
    <property type="match status" value="1"/>
</dbReference>
<sequence>MSEATKEKAKLSIINEANDERSDAFDAVTDAKAKKSKGVPGEDDERNSLHSEEDEYDEIDMGEIDEIKAPKMDVIEEAPEELQLTDPVERAPSPISKKKKAKAEEQKATIHDSFDTFIVNDYFGEEDKCFESSIDMTGIFAFKNNDNEKNLNETNDVNGTMDAIVANLESASKLTKASKPIKVNDINQVMDNIDYVVSKNSSKSRSSAKEDVNIGPKKGTKAWESWWKKKKAVNGDLLNAAQIGDFEKVKSLLDKDIQKEFVANIKFQGLDNFTALHFAAQGGHYEICEFLIENGCDVEARSNMGRTPLHLAAISGLSNILMLLLTNGADINSQDEDMYSALHHASEGGNTECVKLLVEKGADVTLKNNIGSSPNDISQNIDVRSLIEQYSDKEEIITDSLARRSEMGGVILRNDRKNYVERLMGRFQKVDKYLKETKNGSEEALIESIEKQQKQREEDRKRQRGMRQVKTEVENKKKKKEGRFERNKDKFLQIVQLEMKMKEELRGFGIEQDEAGPALFNPIGRLGRGSFGEVYLVEKLPEGDQYAMKILHKRRIMGQNLVRYARTERDVLSYFAHPFIVSIKYAFQTPEKLYMILEYCPGGDLGSVLKREKKLTEERAKLYLSEIILAIETLHQKDIIFRDLKPDNVVLDAEGHAMLTDFGLSKEGVTNNSSAKSFCGSVAYLAPEVLRRQGHGKSVDWYLVGVLLYEMLCGIPPYFSSNKDQMFKNIKSGPLRMPERFSKETKDFIVKLLNKNPSKRLGAGKGDAEELKQHPFFEGVNWKDVLERKQKMPKPVIREIKKSTVNLTDIVYGEYAGVGRVASSKEVEYHKALQKRGQTVKDTADADDLDRNKIPGWSFIGSPSN</sequence>
<evidence type="ECO:0000256" key="8">
    <source>
        <dbReference type="SAM" id="MobiDB-lite"/>
    </source>
</evidence>
<keyword evidence="1" id="KW-0723">Serine/threonine-protein kinase</keyword>
<dbReference type="InterPro" id="IPR000719">
    <property type="entry name" value="Prot_kinase_dom"/>
</dbReference>
<dbReference type="InterPro" id="IPR017441">
    <property type="entry name" value="Protein_kinase_ATP_BS"/>
</dbReference>
<dbReference type="PROSITE" id="PS00107">
    <property type="entry name" value="PROTEIN_KINASE_ATP"/>
    <property type="match status" value="1"/>
</dbReference>
<dbReference type="PROSITE" id="PS50297">
    <property type="entry name" value="ANK_REP_REGION"/>
    <property type="match status" value="3"/>
</dbReference>
<feature type="binding site" evidence="7">
    <location>
        <position position="549"/>
    </location>
    <ligand>
        <name>ATP</name>
        <dbReference type="ChEBI" id="CHEBI:30616"/>
    </ligand>
</feature>
<proteinExistence type="predicted"/>
<dbReference type="SMART" id="SM00248">
    <property type="entry name" value="ANK"/>
    <property type="match status" value="3"/>
</dbReference>
<dbReference type="Pfam" id="PF12796">
    <property type="entry name" value="Ank_2"/>
    <property type="match status" value="1"/>
</dbReference>
<feature type="repeat" description="ANK" evidence="6">
    <location>
        <begin position="304"/>
        <end position="336"/>
    </location>
</feature>
<evidence type="ECO:0000256" key="4">
    <source>
        <dbReference type="ARBA" id="ARBA00022777"/>
    </source>
</evidence>
<dbReference type="EMBL" id="CAMPGE010024244">
    <property type="protein sequence ID" value="CAI2382097.1"/>
    <property type="molecule type" value="Genomic_DNA"/>
</dbReference>
<feature type="region of interest" description="Disordered" evidence="8">
    <location>
        <begin position="1"/>
        <end position="63"/>
    </location>
</feature>
<evidence type="ECO:0000259" key="9">
    <source>
        <dbReference type="PROSITE" id="PS50011"/>
    </source>
</evidence>
<organism evidence="10 11">
    <name type="scientific">Euplotes crassus</name>
    <dbReference type="NCBI Taxonomy" id="5936"/>
    <lineage>
        <taxon>Eukaryota</taxon>
        <taxon>Sar</taxon>
        <taxon>Alveolata</taxon>
        <taxon>Ciliophora</taxon>
        <taxon>Intramacronucleata</taxon>
        <taxon>Spirotrichea</taxon>
        <taxon>Hypotrichia</taxon>
        <taxon>Euplotida</taxon>
        <taxon>Euplotidae</taxon>
        <taxon>Moneuplotes</taxon>
    </lineage>
</organism>
<feature type="region of interest" description="Disordered" evidence="8">
    <location>
        <begin position="445"/>
        <end position="482"/>
    </location>
</feature>
<dbReference type="AlphaFoldDB" id="A0AAD1Y3A0"/>
<dbReference type="Pfam" id="PF00069">
    <property type="entry name" value="Pkinase"/>
    <property type="match status" value="1"/>
</dbReference>
<dbReference type="Gene3D" id="1.10.510.10">
    <property type="entry name" value="Transferase(Phosphotransferase) domain 1"/>
    <property type="match status" value="1"/>
</dbReference>
<evidence type="ECO:0000313" key="10">
    <source>
        <dbReference type="EMBL" id="CAI2382097.1"/>
    </source>
</evidence>
<keyword evidence="4" id="KW-0418">Kinase</keyword>
<dbReference type="FunFam" id="1.10.510.10:FF:000008">
    <property type="entry name" value="Non-specific serine/threonine protein kinase"/>
    <property type="match status" value="1"/>
</dbReference>
<dbReference type="PRINTS" id="PR01415">
    <property type="entry name" value="ANKYRIN"/>
</dbReference>
<evidence type="ECO:0000256" key="1">
    <source>
        <dbReference type="ARBA" id="ARBA00022527"/>
    </source>
</evidence>
<dbReference type="CDD" id="cd05123">
    <property type="entry name" value="STKc_AGC"/>
    <property type="match status" value="1"/>
</dbReference>
<keyword evidence="3 7" id="KW-0547">Nucleotide-binding</keyword>
<dbReference type="InterPro" id="IPR036770">
    <property type="entry name" value="Ankyrin_rpt-contain_sf"/>
</dbReference>
<dbReference type="GO" id="GO:0004674">
    <property type="term" value="F:protein serine/threonine kinase activity"/>
    <property type="evidence" value="ECO:0007669"/>
    <property type="project" value="UniProtKB-KW"/>
</dbReference>
<keyword evidence="2" id="KW-0808">Transferase</keyword>
<dbReference type="PROSITE" id="PS50088">
    <property type="entry name" value="ANK_REPEAT"/>
    <property type="match status" value="3"/>
</dbReference>
<keyword evidence="6" id="KW-0040">ANK repeat</keyword>
<dbReference type="SUPFAM" id="SSF56112">
    <property type="entry name" value="Protein kinase-like (PK-like)"/>
    <property type="match status" value="1"/>
</dbReference>
<dbReference type="SUPFAM" id="SSF48403">
    <property type="entry name" value="Ankyrin repeat"/>
    <property type="match status" value="1"/>
</dbReference>
<feature type="compositionally biased region" description="Basic and acidic residues" evidence="8">
    <location>
        <begin position="448"/>
        <end position="461"/>
    </location>
</feature>
<evidence type="ECO:0000313" key="11">
    <source>
        <dbReference type="Proteomes" id="UP001295684"/>
    </source>
</evidence>
<keyword evidence="5 7" id="KW-0067">ATP-binding</keyword>
<name>A0AAD1Y3A0_EUPCR</name>
<comment type="caution">
    <text evidence="10">The sequence shown here is derived from an EMBL/GenBank/DDBJ whole genome shotgun (WGS) entry which is preliminary data.</text>
</comment>
<feature type="repeat" description="ANK" evidence="6">
    <location>
        <begin position="337"/>
        <end position="369"/>
    </location>
</feature>
<evidence type="ECO:0000256" key="2">
    <source>
        <dbReference type="ARBA" id="ARBA00022679"/>
    </source>
</evidence>
<feature type="compositionally biased region" description="Acidic residues" evidence="8">
    <location>
        <begin position="52"/>
        <end position="63"/>
    </location>
</feature>
<feature type="compositionally biased region" description="Basic and acidic residues" evidence="8">
    <location>
        <begin position="18"/>
        <end position="33"/>
    </location>
</feature>
<dbReference type="InterPro" id="IPR045270">
    <property type="entry name" value="STKc_AGC"/>
</dbReference>
<protein>
    <recommendedName>
        <fullName evidence="9">Protein kinase domain-containing protein</fullName>
    </recommendedName>
</protein>
<dbReference type="SMART" id="SM00220">
    <property type="entry name" value="S_TKc"/>
    <property type="match status" value="1"/>
</dbReference>